<dbReference type="GO" id="GO:0005764">
    <property type="term" value="C:lysosome"/>
    <property type="evidence" value="ECO:0007669"/>
    <property type="project" value="TreeGrafter"/>
</dbReference>
<accession>A0A8J1LTY3</accession>
<dbReference type="InterPro" id="IPR019402">
    <property type="entry name" value="CWH43_N"/>
</dbReference>
<dbReference type="Pfam" id="PF10277">
    <property type="entry name" value="Frag1"/>
    <property type="match status" value="1"/>
</dbReference>
<proteinExistence type="inferred from homology"/>
<dbReference type="AlphaFoldDB" id="A0A8J1LTY3"/>
<dbReference type="GO" id="GO:0010506">
    <property type="term" value="P:regulation of autophagy"/>
    <property type="evidence" value="ECO:0007669"/>
    <property type="project" value="TreeGrafter"/>
</dbReference>
<evidence type="ECO:0000256" key="5">
    <source>
        <dbReference type="ARBA" id="ARBA00023136"/>
    </source>
</evidence>
<dbReference type="GeneID" id="108701807"/>
<dbReference type="GO" id="GO:0012505">
    <property type="term" value="C:endomembrane system"/>
    <property type="evidence" value="ECO:0007669"/>
    <property type="project" value="UniProtKB-SubCell"/>
</dbReference>
<dbReference type="Proteomes" id="UP000186698">
    <property type="component" value="Chromosome 9_10L"/>
</dbReference>
<feature type="transmembrane region" description="Helical" evidence="6">
    <location>
        <begin position="163"/>
        <end position="191"/>
    </location>
</feature>
<feature type="transmembrane region" description="Helical" evidence="6">
    <location>
        <begin position="197"/>
        <end position="221"/>
    </location>
</feature>
<organism evidence="8 9">
    <name type="scientific">Xenopus laevis</name>
    <name type="common">African clawed frog</name>
    <dbReference type="NCBI Taxonomy" id="8355"/>
    <lineage>
        <taxon>Eukaryota</taxon>
        <taxon>Metazoa</taxon>
        <taxon>Chordata</taxon>
        <taxon>Craniata</taxon>
        <taxon>Vertebrata</taxon>
        <taxon>Euteleostomi</taxon>
        <taxon>Amphibia</taxon>
        <taxon>Batrachia</taxon>
        <taxon>Anura</taxon>
        <taxon>Pipoidea</taxon>
        <taxon>Pipidae</taxon>
        <taxon>Xenopodinae</taxon>
        <taxon>Xenopus</taxon>
        <taxon>Xenopus</taxon>
    </lineage>
</organism>
<evidence type="ECO:0000256" key="3">
    <source>
        <dbReference type="ARBA" id="ARBA00022692"/>
    </source>
</evidence>
<gene>
    <name evidence="9" type="primary">LOC108701807</name>
</gene>
<dbReference type="PANTHER" id="PTHR21324">
    <property type="entry name" value="FASTING-INDUCIBLE INTEGRAL MEMBRANE PROTEIN TM6P1-RELATED"/>
    <property type="match status" value="1"/>
</dbReference>
<evidence type="ECO:0000256" key="2">
    <source>
        <dbReference type="ARBA" id="ARBA00006565"/>
    </source>
</evidence>
<dbReference type="InterPro" id="IPR050911">
    <property type="entry name" value="DRAM/TMEM150_Autophagy_Mod"/>
</dbReference>
<evidence type="ECO:0000259" key="7">
    <source>
        <dbReference type="Pfam" id="PF10277"/>
    </source>
</evidence>
<feature type="transmembrane region" description="Helical" evidence="6">
    <location>
        <begin position="131"/>
        <end position="151"/>
    </location>
</feature>
<evidence type="ECO:0000313" key="8">
    <source>
        <dbReference type="Proteomes" id="UP000186698"/>
    </source>
</evidence>
<feature type="transmembrane region" description="Helical" evidence="6">
    <location>
        <begin position="100"/>
        <end position="119"/>
    </location>
</feature>
<evidence type="ECO:0000256" key="4">
    <source>
        <dbReference type="ARBA" id="ARBA00022989"/>
    </source>
</evidence>
<reference evidence="9" key="1">
    <citation type="submission" date="2025-08" db="UniProtKB">
        <authorList>
            <consortium name="RefSeq"/>
        </authorList>
    </citation>
    <scope>IDENTIFICATION</scope>
    <source>
        <strain evidence="9">J_2021</strain>
        <tissue evidence="9">Erythrocytes</tissue>
    </source>
</reference>
<keyword evidence="5 6" id="KW-0472">Membrane</keyword>
<keyword evidence="3 6" id="KW-0812">Transmembrane</keyword>
<feature type="domain" description="CWH43-like N-terminal" evidence="7">
    <location>
        <begin position="56"/>
        <end position="226"/>
    </location>
</feature>
<evidence type="ECO:0000313" key="9">
    <source>
        <dbReference type="RefSeq" id="XP_041432789.1"/>
    </source>
</evidence>
<keyword evidence="4 6" id="KW-1133">Transmembrane helix</keyword>
<dbReference type="RefSeq" id="XP_041432789.1">
    <property type="nucleotide sequence ID" value="XM_041576855.1"/>
</dbReference>
<evidence type="ECO:0000256" key="6">
    <source>
        <dbReference type="SAM" id="Phobius"/>
    </source>
</evidence>
<keyword evidence="8" id="KW-1185">Reference proteome</keyword>
<sequence>MTNKEKAQSQPNHIENMIFFSALFEDKVENVSGYTQINISRRLRLSRPRWQPIELGNNLPEMALTRTTVTISCIIEVAVKYLNFKFIKLYKPEVSRRRNICMLCCGLLSCVGFALAAFVRGEESRAGHRLGGGLGFGMGSVYNLLQCIVYIKTSAQQKKLWMVYYRMFFSVLTAIQFIIFPTIFLTCAVLQSCNELYMTNAICTLEWIGMFGLLCYMPTYAMELKNLTLKRPKNMKDDWICKLEVSTSDEEAPEEPTPEICVHKITLLPSNQIIGLSDPNNIQGTYQLTVLK</sequence>
<dbReference type="KEGG" id="xla:108701807"/>
<dbReference type="PANTHER" id="PTHR21324:SF19">
    <property type="entry name" value="DNA DAMAGE-REGULATED AUTOPHAGY MODULATOR PROTEIN 1"/>
    <property type="match status" value="1"/>
</dbReference>
<comment type="similarity">
    <text evidence="2">Belongs to the DRAM/TMEM150 family.</text>
</comment>
<name>A0A8J1LTY3_XENLA</name>
<protein>
    <submittedName>
        <fullName evidence="9">DNA damage-regulated autophagy modulator protein 2</fullName>
    </submittedName>
</protein>
<comment type="subcellular location">
    <subcellularLocation>
        <location evidence="1">Endomembrane system</location>
        <topology evidence="1">Multi-pass membrane protein</topology>
    </subcellularLocation>
</comment>
<evidence type="ECO:0000256" key="1">
    <source>
        <dbReference type="ARBA" id="ARBA00004127"/>
    </source>
</evidence>